<protein>
    <submittedName>
        <fullName evidence="1">Uncharacterized protein</fullName>
    </submittedName>
</protein>
<accession>A0A2R4T0W7</accession>
<keyword evidence="2" id="KW-1185">Reference proteome</keyword>
<evidence type="ECO:0000313" key="2">
    <source>
        <dbReference type="Proteomes" id="UP000244201"/>
    </source>
</evidence>
<gene>
    <name evidence="1" type="ORF">SLUN_11760</name>
</gene>
<dbReference type="AlphaFoldDB" id="A0A2R4T0W7"/>
<dbReference type="RefSeq" id="WP_108148443.1">
    <property type="nucleotide sequence ID" value="NZ_CP026304.1"/>
</dbReference>
<dbReference type="KEGG" id="slk:SLUN_11760"/>
<sequence length="91" mass="8962">MTPALGNYATVHIGTAAPDLDGLASSGLGCGVQVVCGLEGLGDEVPCRAVTRVQGPQLPGRPAGFDFASGVPQCADAVDGHHVGFGAFAGQ</sequence>
<proteinExistence type="predicted"/>
<dbReference type="GeneID" id="55655935"/>
<dbReference type="Proteomes" id="UP000244201">
    <property type="component" value="Chromosome"/>
</dbReference>
<reference evidence="1 2" key="1">
    <citation type="submission" date="2018-01" db="EMBL/GenBank/DDBJ databases">
        <title>Complete genome sequence of Streptomyces lunaelactis MM109T, a Ferroverdin A producer isolated from cave moonmilk deposits.</title>
        <authorList>
            <person name="Naome A."/>
            <person name="Martinet L."/>
            <person name="Maciejewska M."/>
            <person name="Anderssen S."/>
            <person name="Adam D."/>
            <person name="Tenconi E."/>
            <person name="Deflandre B."/>
            <person name="Arguelles-Arias A."/>
            <person name="Calusinska M."/>
            <person name="Copieters W."/>
            <person name="Karim L."/>
            <person name="Hanikenne M."/>
            <person name="Baurain D."/>
            <person name="van Wezel G."/>
            <person name="Smargiasso N."/>
            <person name="de Pauw E."/>
            <person name="Delfosse P."/>
            <person name="Rigali S."/>
        </authorList>
    </citation>
    <scope>NUCLEOTIDE SEQUENCE [LARGE SCALE GENOMIC DNA]</scope>
    <source>
        <strain evidence="1 2">MM109</strain>
    </source>
</reference>
<evidence type="ECO:0000313" key="1">
    <source>
        <dbReference type="EMBL" id="AVZ72763.1"/>
    </source>
</evidence>
<organism evidence="1 2">
    <name type="scientific">Streptomyces lunaelactis</name>
    <dbReference type="NCBI Taxonomy" id="1535768"/>
    <lineage>
        <taxon>Bacteria</taxon>
        <taxon>Bacillati</taxon>
        <taxon>Actinomycetota</taxon>
        <taxon>Actinomycetes</taxon>
        <taxon>Kitasatosporales</taxon>
        <taxon>Streptomycetaceae</taxon>
        <taxon>Streptomyces</taxon>
    </lineage>
</organism>
<dbReference type="EMBL" id="CP026304">
    <property type="protein sequence ID" value="AVZ72763.1"/>
    <property type="molecule type" value="Genomic_DNA"/>
</dbReference>
<name>A0A2R4T0W7_9ACTN</name>